<keyword evidence="2" id="KW-0812">Transmembrane</keyword>
<feature type="transmembrane region" description="Helical" evidence="2">
    <location>
        <begin position="121"/>
        <end position="145"/>
    </location>
</feature>
<dbReference type="OrthoDB" id="405906at2759"/>
<keyword evidence="2" id="KW-1133">Transmembrane helix</keyword>
<dbReference type="Pfam" id="PF24802">
    <property type="entry name" value="DUF7703"/>
    <property type="match status" value="1"/>
</dbReference>
<dbReference type="PANTHER" id="PTHR37013:SF3">
    <property type="entry name" value="INTEGRAL MEMBRANE PROTEIN (AFU_ORTHOLOGUE AFUA_1G05950)"/>
    <property type="match status" value="1"/>
</dbReference>
<dbReference type="PANTHER" id="PTHR37013">
    <property type="entry name" value="INTEGRAL MEMBRANE PROTEIN (AFU_ORTHOLOGUE AFUA_1G05950)-RELATED"/>
    <property type="match status" value="1"/>
</dbReference>
<dbReference type="EMBL" id="JABEXW010000029">
    <property type="protein sequence ID" value="KAF4973091.1"/>
    <property type="molecule type" value="Genomic_DNA"/>
</dbReference>
<reference evidence="4" key="1">
    <citation type="journal article" date="2020" name="BMC Genomics">
        <title>Correction to: Identification and distribution of gene clusters required for synthesis of sphingolipid metabolism inhibitors in diverse species of the filamentous fungus Fusarium.</title>
        <authorList>
            <person name="Kim H.S."/>
            <person name="Lohmar J.M."/>
            <person name="Busman M."/>
            <person name="Brown D.W."/>
            <person name="Naumann T.A."/>
            <person name="Divon H.H."/>
            <person name="Lysoe E."/>
            <person name="Uhlig S."/>
            <person name="Proctor R.H."/>
        </authorList>
    </citation>
    <scope>NUCLEOTIDE SEQUENCE</scope>
    <source>
        <strain evidence="4">NRRL 20472</strain>
    </source>
</reference>
<accession>A0A8H4UB84</accession>
<feature type="transmembrane region" description="Helical" evidence="2">
    <location>
        <begin position="202"/>
        <end position="223"/>
    </location>
</feature>
<dbReference type="AlphaFoldDB" id="A0A8H4UB84"/>
<dbReference type="InterPro" id="IPR056120">
    <property type="entry name" value="DUF7703"/>
</dbReference>
<proteinExistence type="predicted"/>
<keyword evidence="2" id="KW-0472">Membrane</keyword>
<organism evidence="4 5">
    <name type="scientific">Fusarium sarcochroum</name>
    <dbReference type="NCBI Taxonomy" id="1208366"/>
    <lineage>
        <taxon>Eukaryota</taxon>
        <taxon>Fungi</taxon>
        <taxon>Dikarya</taxon>
        <taxon>Ascomycota</taxon>
        <taxon>Pezizomycotina</taxon>
        <taxon>Sordariomycetes</taxon>
        <taxon>Hypocreomycetidae</taxon>
        <taxon>Hypocreales</taxon>
        <taxon>Nectriaceae</taxon>
        <taxon>Fusarium</taxon>
        <taxon>Fusarium lateritium species complex</taxon>
    </lineage>
</organism>
<feature type="compositionally biased region" description="Polar residues" evidence="1">
    <location>
        <begin position="282"/>
        <end position="300"/>
    </location>
</feature>
<gene>
    <name evidence="4" type="ORF">FSARC_522</name>
</gene>
<evidence type="ECO:0000313" key="5">
    <source>
        <dbReference type="Proteomes" id="UP000622797"/>
    </source>
</evidence>
<evidence type="ECO:0000259" key="3">
    <source>
        <dbReference type="Pfam" id="PF24802"/>
    </source>
</evidence>
<feature type="transmembrane region" description="Helical" evidence="2">
    <location>
        <begin position="58"/>
        <end position="81"/>
    </location>
</feature>
<evidence type="ECO:0000256" key="2">
    <source>
        <dbReference type="SAM" id="Phobius"/>
    </source>
</evidence>
<feature type="region of interest" description="Disordered" evidence="1">
    <location>
        <begin position="263"/>
        <end position="300"/>
    </location>
</feature>
<keyword evidence="5" id="KW-1185">Reference proteome</keyword>
<sequence>MAITMLSLLRGTRAATRAETTYTDEEVLVMICAVMALYNAVELLALIFMTFKRRAGLYFWSMLLASFGILPYCLGWTIVYFNFTHDYVGMIMDTLGWVLVITGQSVVLYSRLHLIITDKKILRAVLIMIIFNGLVWHITMTVLLFGSEYSPRQNRSGFNTIYNTTEKVQMTCFYLQELIISSLYIWKTIDILKTAFGSSRRILWKLFVINITIVMMDVGLLTLEYMDFYLWDQGVKVVTYSIKLKLEFAVLGELIDFIKNRGGTTQSQSYSQSHTGKDYRSTKNSVPLSTLQKGTTKSTATMTEPVFRSDAQSSTNVAATRTATNDTVDDRIHVVTEIDVESLSADQRDDRKPGQYPVYKPAVRRW</sequence>
<feature type="transmembrane region" description="Helical" evidence="2">
    <location>
        <begin position="27"/>
        <end position="51"/>
    </location>
</feature>
<feature type="transmembrane region" description="Helical" evidence="2">
    <location>
        <begin position="87"/>
        <end position="109"/>
    </location>
</feature>
<comment type="caution">
    <text evidence="4">The sequence shown here is derived from an EMBL/GenBank/DDBJ whole genome shotgun (WGS) entry which is preliminary data.</text>
</comment>
<evidence type="ECO:0000256" key="1">
    <source>
        <dbReference type="SAM" id="MobiDB-lite"/>
    </source>
</evidence>
<protein>
    <recommendedName>
        <fullName evidence="3">DUF7703 domain-containing protein</fullName>
    </recommendedName>
</protein>
<reference evidence="4" key="2">
    <citation type="submission" date="2020-05" db="EMBL/GenBank/DDBJ databases">
        <authorList>
            <person name="Kim H.-S."/>
            <person name="Proctor R.H."/>
            <person name="Brown D.W."/>
        </authorList>
    </citation>
    <scope>NUCLEOTIDE SEQUENCE</scope>
    <source>
        <strain evidence="4">NRRL 20472</strain>
    </source>
</reference>
<evidence type="ECO:0000313" key="4">
    <source>
        <dbReference type="EMBL" id="KAF4973091.1"/>
    </source>
</evidence>
<name>A0A8H4UB84_9HYPO</name>
<dbReference type="Proteomes" id="UP000622797">
    <property type="component" value="Unassembled WGS sequence"/>
</dbReference>
<feature type="compositionally biased region" description="Low complexity" evidence="1">
    <location>
        <begin position="263"/>
        <end position="274"/>
    </location>
</feature>
<feature type="domain" description="DUF7703" evidence="3">
    <location>
        <begin position="27"/>
        <end position="259"/>
    </location>
</feature>